<proteinExistence type="predicted"/>
<dbReference type="Pfam" id="PF04134">
    <property type="entry name" value="DCC1-like"/>
    <property type="match status" value="1"/>
</dbReference>
<organism evidence="1">
    <name type="scientific">Pantoea sp. BJ2</name>
    <dbReference type="NCBI Taxonomy" id="3141322"/>
    <lineage>
        <taxon>Bacteria</taxon>
        <taxon>Pseudomonadati</taxon>
        <taxon>Pseudomonadota</taxon>
        <taxon>Gammaproteobacteria</taxon>
        <taxon>Enterobacterales</taxon>
        <taxon>Erwiniaceae</taxon>
        <taxon>Pantoea</taxon>
    </lineage>
</organism>
<dbReference type="AlphaFoldDB" id="A0AAU7U1F4"/>
<dbReference type="GO" id="GO:0015035">
    <property type="term" value="F:protein-disulfide reductase activity"/>
    <property type="evidence" value="ECO:0007669"/>
    <property type="project" value="InterPro"/>
</dbReference>
<evidence type="ECO:0000313" key="1">
    <source>
        <dbReference type="EMBL" id="XBV46625.1"/>
    </source>
</evidence>
<sequence length="141" mass="16764">MTNPAGINPGEQVVLYDGVCKLCNAWVMFLLRHRIPRHVRFAAVQSEQGKALLRFVGLPDEDIRTIVLIDGQNHWLRAQAIFRIMHYMPWPWRVLSVVRFMPDVISNYCYDRIALNRYRLFGRYNEHYPIKSDYHGRFLDQ</sequence>
<dbReference type="RefSeq" id="WP_110865972.1">
    <property type="nucleotide sequence ID" value="NZ_CP158292.1"/>
</dbReference>
<accession>A0AAU7U1F4</accession>
<dbReference type="EMBL" id="CP158292">
    <property type="protein sequence ID" value="XBV46625.1"/>
    <property type="molecule type" value="Genomic_DNA"/>
</dbReference>
<dbReference type="InterPro" id="IPR007263">
    <property type="entry name" value="DCC1-like"/>
</dbReference>
<gene>
    <name evidence="1" type="ORF">AAF463_07905</name>
</gene>
<protein>
    <submittedName>
        <fullName evidence="1">DCC1-like thiol-disulfide oxidoreductase family protein</fullName>
    </submittedName>
</protein>
<reference evidence="1" key="1">
    <citation type="submission" date="2024-06" db="EMBL/GenBank/DDBJ databases">
        <title>Multiomics insights into the TNT degradation mechanism by Pantoea sp. BJ2 isolated from an ammunition destruction site.</title>
        <authorList>
            <person name="Luo J."/>
        </authorList>
    </citation>
    <scope>NUCLEOTIDE SEQUENCE</scope>
    <source>
        <strain evidence="1">BJ2</strain>
    </source>
</reference>
<dbReference type="PANTHER" id="PTHR33639:SF2">
    <property type="entry name" value="DUF393 DOMAIN-CONTAINING PROTEIN"/>
    <property type="match status" value="1"/>
</dbReference>
<dbReference type="PANTHER" id="PTHR33639">
    <property type="entry name" value="THIOL-DISULFIDE OXIDOREDUCTASE DCC"/>
    <property type="match status" value="1"/>
</dbReference>
<dbReference type="InterPro" id="IPR052927">
    <property type="entry name" value="DCC_oxidoreductase"/>
</dbReference>
<name>A0AAU7U1F4_9GAMM</name>